<evidence type="ECO:0000313" key="8">
    <source>
        <dbReference type="EMBL" id="NDU43356.1"/>
    </source>
</evidence>
<name>A0A845U7G2_9PROT</name>
<dbReference type="GO" id="GO:0003677">
    <property type="term" value="F:DNA binding"/>
    <property type="evidence" value="ECO:0007669"/>
    <property type="project" value="UniProtKB-KW"/>
</dbReference>
<evidence type="ECO:0000256" key="2">
    <source>
        <dbReference type="ARBA" id="ARBA00022475"/>
    </source>
</evidence>
<keyword evidence="3 6" id="KW-0812">Transmembrane</keyword>
<dbReference type="RefSeq" id="WP_163098560.1">
    <property type="nucleotide sequence ID" value="NZ_CP127523.1"/>
</dbReference>
<feature type="transmembrane region" description="Helical" evidence="6">
    <location>
        <begin position="21"/>
        <end position="44"/>
    </location>
</feature>
<dbReference type="GO" id="GO:0005886">
    <property type="term" value="C:plasma membrane"/>
    <property type="evidence" value="ECO:0007669"/>
    <property type="project" value="UniProtKB-SubCell"/>
</dbReference>
<proteinExistence type="predicted"/>
<dbReference type="Gene3D" id="3.40.50.300">
    <property type="entry name" value="P-loop containing nucleotide triphosphate hydrolases"/>
    <property type="match status" value="2"/>
</dbReference>
<dbReference type="CDD" id="cd01127">
    <property type="entry name" value="TrwB_TraG_TraD_VirD4"/>
    <property type="match status" value="1"/>
</dbReference>
<keyword evidence="4 6" id="KW-1133">Transmembrane helix</keyword>
<dbReference type="EMBL" id="WNJL01000037">
    <property type="protein sequence ID" value="NDU43356.1"/>
    <property type="molecule type" value="Genomic_DNA"/>
</dbReference>
<sequence length="609" mass="66725">MDTNATPGRKKESFTKGAGAAAFWLWALVMVTSALTSMGMSAAGYDHGTVMMPAYLMAVLIFGLGVYGGRNTQKNGSTKATRWQFLGALWVTATAMSLTLITSQSIGFMMAIGTLFIVHRILLHKKKQAVTDEDDSGGELVRGTRVYDYREQKRKPEKADAQTIIIGGVPIPREAEPSHFLLAGAPGVGKSTVISDMLEVVRNRNERACIYDPAGEFTARFYREGDVILNPLDARSAPWTPWADATSQADYEQIAAGLIPDDERQPFFPQSARALLVTILSEAGSVQELVRYIMSASNEDLISMVEKHGLIGLVGSSQTFSNSRASMTAPTTCLRYLRDPKPGELPFSIREWVTNEKRNEGRWIFLTSRADQRATLRPLLSLFIDTFVTGVMMLPPDRSRRVWLFVDEAPTLQKMPKLVEAMAEGRKFGLCEVVGFQNVAQARERYGKDGAESFLGLPQTQLIMRLPDPDTAKWGSGIVGDRHIIRGVEGESTSAQGGGESTTFQHSTEPAILPAQIQGLPNLEGILRYMGPKEMMTARVKLVRKDRTARTAAYIPTTHDMGVLPGHRSSISTGTAEDAPTVTSADEFKTAGEIDEEVAGHDHDDPFAM</sequence>
<evidence type="ECO:0000256" key="3">
    <source>
        <dbReference type="ARBA" id="ARBA00022692"/>
    </source>
</evidence>
<keyword evidence="2" id="KW-1003">Cell membrane</keyword>
<comment type="caution">
    <text evidence="8">The sequence shown here is derived from an EMBL/GenBank/DDBJ whole genome shotgun (WGS) entry which is preliminary data.</text>
</comment>
<organism evidence="8">
    <name type="scientific">Acidithiobacillus ferrianus</name>
    <dbReference type="NCBI Taxonomy" id="2678518"/>
    <lineage>
        <taxon>Bacteria</taxon>
        <taxon>Pseudomonadati</taxon>
        <taxon>Pseudomonadota</taxon>
        <taxon>Acidithiobacillia</taxon>
        <taxon>Acidithiobacillales</taxon>
        <taxon>Acidithiobacillaceae</taxon>
        <taxon>Acidithiobacillus</taxon>
    </lineage>
</organism>
<evidence type="ECO:0000256" key="6">
    <source>
        <dbReference type="SAM" id="Phobius"/>
    </source>
</evidence>
<dbReference type="Pfam" id="PF10412">
    <property type="entry name" value="TrwB_AAD_bind"/>
    <property type="match status" value="1"/>
</dbReference>
<evidence type="ECO:0000256" key="5">
    <source>
        <dbReference type="ARBA" id="ARBA00023136"/>
    </source>
</evidence>
<dbReference type="SUPFAM" id="SSF52540">
    <property type="entry name" value="P-loop containing nucleoside triphosphate hydrolases"/>
    <property type="match status" value="1"/>
</dbReference>
<dbReference type="PANTHER" id="PTHR37937">
    <property type="entry name" value="CONJUGATIVE TRANSFER: DNA TRANSPORT"/>
    <property type="match status" value="1"/>
</dbReference>
<dbReference type="InterPro" id="IPR019476">
    <property type="entry name" value="T4SS_TraD_DNA-bd"/>
</dbReference>
<feature type="transmembrane region" description="Helical" evidence="6">
    <location>
        <begin position="81"/>
        <end position="100"/>
    </location>
</feature>
<reference evidence="8" key="1">
    <citation type="submission" date="2019-11" db="EMBL/GenBank/DDBJ databases">
        <title>Acidithiobacillus ferrianus sp. nov.: a facultatively anaerobic and extremely acidophilic chemolithoautotroph.</title>
        <authorList>
            <person name="Norris P.R."/>
            <person name="Falagan C."/>
            <person name="Moya-Beltran A."/>
            <person name="Castro M."/>
            <person name="Quatrini R."/>
            <person name="Johnson D.B."/>
        </authorList>
    </citation>
    <scope>NUCLEOTIDE SEQUENCE [LARGE SCALE GENOMIC DNA]</scope>
    <source>
        <strain evidence="8">MG</strain>
    </source>
</reference>
<evidence type="ECO:0000256" key="1">
    <source>
        <dbReference type="ARBA" id="ARBA00004651"/>
    </source>
</evidence>
<evidence type="ECO:0000259" key="7">
    <source>
        <dbReference type="Pfam" id="PF10412"/>
    </source>
</evidence>
<dbReference type="AlphaFoldDB" id="A0A845U7G2"/>
<keyword evidence="5 6" id="KW-0472">Membrane</keyword>
<accession>A0A845U7G2</accession>
<protein>
    <submittedName>
        <fullName evidence="8">Type IV secretion system DNA-binding domain-containing protein</fullName>
    </submittedName>
</protein>
<evidence type="ECO:0000256" key="4">
    <source>
        <dbReference type="ARBA" id="ARBA00022989"/>
    </source>
</evidence>
<dbReference type="InterPro" id="IPR027417">
    <property type="entry name" value="P-loop_NTPase"/>
</dbReference>
<feature type="transmembrane region" description="Helical" evidence="6">
    <location>
        <begin position="50"/>
        <end position="69"/>
    </location>
</feature>
<dbReference type="InterPro" id="IPR051539">
    <property type="entry name" value="T4SS-coupling_protein"/>
</dbReference>
<dbReference type="PANTHER" id="PTHR37937:SF1">
    <property type="entry name" value="CONJUGATIVE TRANSFER: DNA TRANSPORT"/>
    <property type="match status" value="1"/>
</dbReference>
<gene>
    <name evidence="8" type="ORF">GL267_12150</name>
</gene>
<keyword evidence="8" id="KW-0238">DNA-binding</keyword>
<comment type="subcellular location">
    <subcellularLocation>
        <location evidence="1">Cell membrane</location>
        <topology evidence="1">Multi-pass membrane protein</topology>
    </subcellularLocation>
</comment>
<feature type="domain" description="Type IV secretion system coupling protein TraD DNA-binding" evidence="7">
    <location>
        <begin position="164"/>
        <end position="535"/>
    </location>
</feature>